<dbReference type="InterPro" id="IPR019301">
    <property type="entry name" value="Flagellar_prot_FlgJ_N"/>
</dbReference>
<dbReference type="AlphaFoldDB" id="D4RXB3"/>
<dbReference type="GeneID" id="98919267"/>
<dbReference type="HOGENOM" id="CLU_145894_0_0_9"/>
<comment type="caution">
    <text evidence="2">The sequence shown here is derived from an EMBL/GenBank/DDBJ whole genome shotgun (WGS) entry which is preliminary data.</text>
</comment>
<dbReference type="Proteomes" id="UP000006238">
    <property type="component" value="Unassembled WGS sequence"/>
</dbReference>
<feature type="domain" description="Flagellar protein FlgJ N-terminal" evidence="1">
    <location>
        <begin position="60"/>
        <end position="110"/>
    </location>
</feature>
<dbReference type="EMBL" id="ABWN01000019">
    <property type="protein sequence ID" value="EFF69275.1"/>
    <property type="molecule type" value="Genomic_DNA"/>
</dbReference>
<organism evidence="2 3">
    <name type="scientific">Eshraghiella crossota DSM 2876</name>
    <dbReference type="NCBI Taxonomy" id="511680"/>
    <lineage>
        <taxon>Bacteria</taxon>
        <taxon>Bacillati</taxon>
        <taxon>Bacillota</taxon>
        <taxon>Clostridia</taxon>
        <taxon>Lachnospirales</taxon>
        <taxon>Lachnospiraceae</taxon>
        <taxon>Eshraghiella</taxon>
    </lineage>
</organism>
<evidence type="ECO:0000313" key="2">
    <source>
        <dbReference type="EMBL" id="EFF69275.1"/>
    </source>
</evidence>
<gene>
    <name evidence="2" type="ORF">BUTYVIB_00464</name>
</gene>
<proteinExistence type="predicted"/>
<evidence type="ECO:0000259" key="1">
    <source>
        <dbReference type="Pfam" id="PF10135"/>
    </source>
</evidence>
<evidence type="ECO:0000313" key="3">
    <source>
        <dbReference type="Proteomes" id="UP000006238"/>
    </source>
</evidence>
<dbReference type="eggNOG" id="COG3951">
    <property type="taxonomic scope" value="Bacteria"/>
</dbReference>
<name>D4RXB3_9FIRM</name>
<dbReference type="STRING" id="45851.BHV86_02565"/>
<reference evidence="2 3" key="1">
    <citation type="submission" date="2010-02" db="EMBL/GenBank/DDBJ databases">
        <authorList>
            <person name="Weinstock G."/>
            <person name="Sodergren E."/>
            <person name="Clifton S."/>
            <person name="Fulton L."/>
            <person name="Fulton B."/>
            <person name="Courtney L."/>
            <person name="Fronick C."/>
            <person name="Harrison M."/>
            <person name="Strong C."/>
            <person name="Farmer C."/>
            <person name="Delahaunty K."/>
            <person name="Markovic C."/>
            <person name="Hall O."/>
            <person name="Minx P."/>
            <person name="Tomlinson C."/>
            <person name="Mitreva M."/>
            <person name="Nelson J."/>
            <person name="Hou S."/>
            <person name="Wollam A."/>
            <person name="Pepin K.H."/>
            <person name="Johnson M."/>
            <person name="Bhonagiri V."/>
            <person name="Zhang X."/>
            <person name="Suruliraj S."/>
            <person name="Warren W."/>
            <person name="Chinwalla A."/>
            <person name="Mardis E.R."/>
            <person name="Wilson R.K."/>
        </authorList>
    </citation>
    <scope>NUCLEOTIDE SEQUENCE [LARGE SCALE GENOMIC DNA]</scope>
    <source>
        <strain evidence="2 3">DSM 2876</strain>
    </source>
</reference>
<protein>
    <recommendedName>
        <fullName evidence="1">Flagellar protein FlgJ N-terminal domain-containing protein</fullName>
    </recommendedName>
</protein>
<keyword evidence="3" id="KW-1185">Reference proteome</keyword>
<dbReference type="Pfam" id="PF10135">
    <property type="entry name" value="Rod-binding"/>
    <property type="match status" value="1"/>
</dbReference>
<dbReference type="RefSeq" id="WP_005601322.1">
    <property type="nucleotide sequence ID" value="NZ_GG663520.1"/>
</dbReference>
<accession>D4RXB3</accession>
<sequence length="118" mass="13568">MSDITGLTGYTQATSYDTYNKSISELKNNLNNTDYSNASDEELMEACKTFESYFIEQAFKGMEKMIPKSEDSILSNDYVEMFKDTLYQEYADSATERGDGIGIAKMLYEQMKRNYNND</sequence>